<keyword evidence="5 9" id="KW-0479">Metal-binding</keyword>
<reference evidence="11" key="1">
    <citation type="submission" date="2025-08" db="UniProtKB">
        <authorList>
            <consortium name="RefSeq"/>
        </authorList>
    </citation>
    <scope>IDENTIFICATION</scope>
    <source>
        <tissue evidence="11">Gonads</tissue>
    </source>
</reference>
<comment type="cofactor">
    <cofactor evidence="1">
        <name>[4Fe-4S] cluster</name>
        <dbReference type="ChEBI" id="CHEBI:49883"/>
    </cofactor>
</comment>
<dbReference type="InterPro" id="IPR016435">
    <property type="entry name" value="DPH1/DPH2"/>
</dbReference>
<dbReference type="SFLD" id="SFLDF00408">
    <property type="entry name" value="Diphthamide_biosynthesis_famil"/>
    <property type="match status" value="1"/>
</dbReference>
<dbReference type="FunFam" id="3.40.50.11860:FF:000001">
    <property type="entry name" value="2-(3-amino-3-carboxypropyl)histidine synthase subunit 2"/>
    <property type="match status" value="1"/>
</dbReference>
<dbReference type="PANTHER" id="PTHR10762">
    <property type="entry name" value="DIPHTHAMIDE BIOSYNTHESIS PROTEIN"/>
    <property type="match status" value="1"/>
</dbReference>
<evidence type="ECO:0000313" key="11">
    <source>
        <dbReference type="RefSeq" id="XP_013399506.1"/>
    </source>
</evidence>
<dbReference type="InterPro" id="IPR042263">
    <property type="entry name" value="DPH1/DPH2_1"/>
</dbReference>
<accession>A0A1S3INN0</accession>
<dbReference type="OrthoDB" id="449241at2759"/>
<evidence type="ECO:0000256" key="3">
    <source>
        <dbReference type="ARBA" id="ARBA00006179"/>
    </source>
</evidence>
<dbReference type="FunFam" id="3.40.50.11840:FF:000002">
    <property type="entry name" value="2-(3-amino-3-carboxypropyl)histidine synthase subunit 2"/>
    <property type="match status" value="1"/>
</dbReference>
<keyword evidence="6 9" id="KW-0408">Iron</keyword>
<name>A0A1S3INN0_LINAN</name>
<dbReference type="FunCoup" id="A0A1S3INN0">
    <property type="interactions" value="2395"/>
</dbReference>
<dbReference type="Gene3D" id="3.40.50.11860">
    <property type="entry name" value="Diphthamide synthesis DPH1/DPH2 domain 3"/>
    <property type="match status" value="1"/>
</dbReference>
<gene>
    <name evidence="11" type="primary">LOC106165726</name>
</gene>
<evidence type="ECO:0000256" key="8">
    <source>
        <dbReference type="ARBA" id="ARBA00045159"/>
    </source>
</evidence>
<dbReference type="STRING" id="7574.A0A1S3INN0"/>
<dbReference type="GeneID" id="106165726"/>
<sequence>MSVAFSSNDADVIHRNVEINLKSKKPTAPDHLNTVYEIQRSAEWIKKNKFKKVALQFPDDLLLDSTNVAKCLEIDTGERVFILGDTSYGSCCVDEVAAQHYSADSVIHYGRACLSPVTRYPVLYVFGRKDIDVQHCCEQFQKLFPDKTQHVLVLYDVMYSHAIGDLKSRLQGSYCNVLISELNTTEKTGEDVSNVQANSNIQELYGRTVIIPIEKTIKDYKVFYIGAESFALTNFIMTLNQCTFYSYNPETRTDREESLSVNRAIMKRYYMIEKAKDAKIVGIVAGTLGIADYLTVISRLKEITKKAGKKTYTFVMGKLNPAKMANFMEIDVFVLVACPENSLLDSSEFYKPIVTPFEMEIACNQAREWTGEYITDFRKLLPGSTHFVEMSEASQQQEVSLLTGAMRSIGTDDTADDSEASSTAVMKRDDALTVANASTAGDFLASRSWQGLEQNLGQTPVTKAVEGIKGIASGYTHEQKTEKQLNEKLDLDF</sequence>
<dbReference type="Proteomes" id="UP000085678">
    <property type="component" value="Unplaced"/>
</dbReference>
<keyword evidence="10" id="KW-1185">Reference proteome</keyword>
<organism evidence="10 11">
    <name type="scientific">Lingula anatina</name>
    <name type="common">Brachiopod</name>
    <name type="synonym">Lingula unguis</name>
    <dbReference type="NCBI Taxonomy" id="7574"/>
    <lineage>
        <taxon>Eukaryota</taxon>
        <taxon>Metazoa</taxon>
        <taxon>Spiralia</taxon>
        <taxon>Lophotrochozoa</taxon>
        <taxon>Brachiopoda</taxon>
        <taxon>Linguliformea</taxon>
        <taxon>Lingulata</taxon>
        <taxon>Lingulida</taxon>
        <taxon>Linguloidea</taxon>
        <taxon>Lingulidae</taxon>
        <taxon>Lingula</taxon>
    </lineage>
</organism>
<evidence type="ECO:0000256" key="6">
    <source>
        <dbReference type="ARBA" id="ARBA00023004"/>
    </source>
</evidence>
<dbReference type="AlphaFoldDB" id="A0A1S3INN0"/>
<dbReference type="Pfam" id="PF01866">
    <property type="entry name" value="Diphthamide_syn"/>
    <property type="match status" value="1"/>
</dbReference>
<dbReference type="KEGG" id="lak:106165726"/>
<dbReference type="GO" id="GO:0046872">
    <property type="term" value="F:metal ion binding"/>
    <property type="evidence" value="ECO:0007669"/>
    <property type="project" value="UniProtKB-KW"/>
</dbReference>
<evidence type="ECO:0000256" key="1">
    <source>
        <dbReference type="ARBA" id="ARBA00001966"/>
    </source>
</evidence>
<evidence type="ECO:0000256" key="4">
    <source>
        <dbReference type="ARBA" id="ARBA00021914"/>
    </source>
</evidence>
<evidence type="ECO:0000256" key="7">
    <source>
        <dbReference type="ARBA" id="ARBA00023014"/>
    </source>
</evidence>
<evidence type="ECO:0000256" key="5">
    <source>
        <dbReference type="ARBA" id="ARBA00022723"/>
    </source>
</evidence>
<evidence type="ECO:0000256" key="2">
    <source>
        <dbReference type="ARBA" id="ARBA00005156"/>
    </source>
</evidence>
<dbReference type="GO" id="GO:0017183">
    <property type="term" value="P:protein histidyl modification to diphthamide"/>
    <property type="evidence" value="ECO:0007669"/>
    <property type="project" value="UniProtKB-UniPathway"/>
</dbReference>
<evidence type="ECO:0000256" key="9">
    <source>
        <dbReference type="RuleBase" id="RU364133"/>
    </source>
</evidence>
<protein>
    <recommendedName>
        <fullName evidence="4 9">2-(3-amino-3-carboxypropyl)histidine synthase subunit 2</fullName>
    </recommendedName>
</protein>
<evidence type="ECO:0000313" key="10">
    <source>
        <dbReference type="Proteomes" id="UP000085678"/>
    </source>
</evidence>
<dbReference type="RefSeq" id="XP_013399506.1">
    <property type="nucleotide sequence ID" value="XM_013544052.1"/>
</dbReference>
<keyword evidence="7 9" id="KW-0411">Iron-sulfur</keyword>
<dbReference type="SFLD" id="SFLDG01121">
    <property type="entry name" value="Diphthamide_biosynthesis"/>
    <property type="match status" value="1"/>
</dbReference>
<dbReference type="InParanoid" id="A0A1S3INN0"/>
<dbReference type="InterPro" id="IPR010014">
    <property type="entry name" value="DHP2"/>
</dbReference>
<comment type="similarity">
    <text evidence="3 9">Belongs to the DPH1/DPH2 family. DPH2 subfamily.</text>
</comment>
<dbReference type="GO" id="GO:0090560">
    <property type="term" value="F:2-(3-amino-3-carboxypropyl)histidine synthase activity"/>
    <property type="evidence" value="ECO:0007669"/>
    <property type="project" value="InterPro"/>
</dbReference>
<dbReference type="NCBIfam" id="TIGR00272">
    <property type="entry name" value="DPH2"/>
    <property type="match status" value="1"/>
</dbReference>
<dbReference type="NCBIfam" id="TIGR00322">
    <property type="entry name" value="diphth2_R"/>
    <property type="match status" value="1"/>
</dbReference>
<dbReference type="UniPathway" id="UPA00559"/>
<dbReference type="Gene3D" id="3.40.50.11840">
    <property type="entry name" value="Diphthamide synthesis DPH1/DPH2 domain 1"/>
    <property type="match status" value="1"/>
</dbReference>
<dbReference type="InterPro" id="IPR042265">
    <property type="entry name" value="DPH1/DPH2_3"/>
</dbReference>
<dbReference type="GO" id="GO:0051536">
    <property type="term" value="F:iron-sulfur cluster binding"/>
    <property type="evidence" value="ECO:0007669"/>
    <property type="project" value="UniProtKB-KW"/>
</dbReference>
<comment type="function">
    <text evidence="8 9">Required for the first step of diphthamide biosynthesis, a post-translational modification of histidine which occurs in elongation factor 2. DPH1 and DPH2 transfer a 3-amino-3-carboxypropyl (ACP) group from S-adenosyl-L-methionine (SAM) to a histidine residue, the reaction is assisted by a reduction system comprising DPH3 and a NADH-dependent reductase. Facilitates the reduction of the catalytic iron-sulfur cluster found in the DPH1 subunit.</text>
</comment>
<dbReference type="SFLD" id="SFLDS00032">
    <property type="entry name" value="Radical_SAM_3-amino-3-carboxyp"/>
    <property type="match status" value="1"/>
</dbReference>
<comment type="pathway">
    <text evidence="2 9">Protein modification; peptidyl-diphthamide biosynthesis.</text>
</comment>
<dbReference type="PANTHER" id="PTHR10762:SF2">
    <property type="entry name" value="2-(3-AMINO-3-CARBOXYPROPYL)HISTIDINE SYNTHASE SUBUNIT 2"/>
    <property type="match status" value="1"/>
</dbReference>
<proteinExistence type="inferred from homology"/>